<keyword evidence="4" id="KW-0804">Transcription</keyword>
<evidence type="ECO:0000256" key="2">
    <source>
        <dbReference type="ARBA" id="ARBA00023015"/>
    </source>
</evidence>
<dbReference type="CDD" id="cd05466">
    <property type="entry name" value="PBP2_LTTR_substrate"/>
    <property type="match status" value="1"/>
</dbReference>
<dbReference type="EMBL" id="JAYMFF010000002">
    <property type="protein sequence ID" value="MEC4174983.1"/>
    <property type="molecule type" value="Genomic_DNA"/>
</dbReference>
<dbReference type="SUPFAM" id="SSF53850">
    <property type="entry name" value="Periplasmic binding protein-like II"/>
    <property type="match status" value="1"/>
</dbReference>
<comment type="similarity">
    <text evidence="1">Belongs to the LysR transcriptional regulatory family.</text>
</comment>
<evidence type="ECO:0000313" key="7">
    <source>
        <dbReference type="Proteomes" id="UP001349994"/>
    </source>
</evidence>
<dbReference type="PROSITE" id="PS50931">
    <property type="entry name" value="HTH_LYSR"/>
    <property type="match status" value="1"/>
</dbReference>
<keyword evidence="3" id="KW-0238">DNA-binding</keyword>
<evidence type="ECO:0000256" key="4">
    <source>
        <dbReference type="ARBA" id="ARBA00023163"/>
    </source>
</evidence>
<accession>A0ABU6IEV8</accession>
<evidence type="ECO:0000256" key="1">
    <source>
        <dbReference type="ARBA" id="ARBA00009437"/>
    </source>
</evidence>
<dbReference type="PRINTS" id="PR00039">
    <property type="entry name" value="HTHLYSR"/>
</dbReference>
<dbReference type="InterPro" id="IPR036388">
    <property type="entry name" value="WH-like_DNA-bd_sf"/>
</dbReference>
<dbReference type="RefSeq" id="WP_338208481.1">
    <property type="nucleotide sequence ID" value="NZ_JAYMFF010000002.1"/>
</dbReference>
<keyword evidence="7" id="KW-1185">Reference proteome</keyword>
<evidence type="ECO:0000259" key="5">
    <source>
        <dbReference type="PROSITE" id="PS50931"/>
    </source>
</evidence>
<dbReference type="InterPro" id="IPR000847">
    <property type="entry name" value="LysR_HTH_N"/>
</dbReference>
<comment type="caution">
    <text evidence="6">The sequence shown here is derived from an EMBL/GenBank/DDBJ whole genome shotgun (WGS) entry which is preliminary data.</text>
</comment>
<keyword evidence="2" id="KW-0805">Transcription regulation</keyword>
<evidence type="ECO:0000256" key="3">
    <source>
        <dbReference type="ARBA" id="ARBA00023125"/>
    </source>
</evidence>
<evidence type="ECO:0000313" key="6">
    <source>
        <dbReference type="EMBL" id="MEC4174983.1"/>
    </source>
</evidence>
<gene>
    <name evidence="6" type="ORF">VIN30_00780</name>
</gene>
<dbReference type="Gene3D" id="3.40.190.10">
    <property type="entry name" value="Periplasmic binding protein-like II"/>
    <property type="match status" value="2"/>
</dbReference>
<dbReference type="Gene3D" id="1.10.10.10">
    <property type="entry name" value="Winged helix-like DNA-binding domain superfamily/Winged helix DNA-binding domain"/>
    <property type="match status" value="1"/>
</dbReference>
<reference evidence="6 7" key="1">
    <citation type="submission" date="2024-01" db="EMBL/GenBank/DDBJ databases">
        <title>novel species in genus Adlercreutzia.</title>
        <authorList>
            <person name="Liu X."/>
        </authorList>
    </citation>
    <scope>NUCLEOTIDE SEQUENCE [LARGE SCALE GENOMIC DNA]</scope>
    <source>
        <strain evidence="6 7">R7</strain>
    </source>
</reference>
<feature type="domain" description="HTH lysR-type" evidence="5">
    <location>
        <begin position="1"/>
        <end position="58"/>
    </location>
</feature>
<name>A0ABU6IEV8_9ACTN</name>
<dbReference type="SUPFAM" id="SSF46785">
    <property type="entry name" value="Winged helix' DNA-binding domain"/>
    <property type="match status" value="1"/>
</dbReference>
<proteinExistence type="inferred from homology"/>
<dbReference type="PANTHER" id="PTHR30346:SF0">
    <property type="entry name" value="HCA OPERON TRANSCRIPTIONAL ACTIVATOR HCAR"/>
    <property type="match status" value="1"/>
</dbReference>
<dbReference type="Pfam" id="PF03466">
    <property type="entry name" value="LysR_substrate"/>
    <property type="match status" value="1"/>
</dbReference>
<dbReference type="Pfam" id="PF00126">
    <property type="entry name" value="HTH_1"/>
    <property type="match status" value="1"/>
</dbReference>
<sequence>MLLRQLEYFCAVCERGSFTRAAEDHFVSQSAISQQVKSLESELGVRLLERKGRGFAITPAGQVLYRKGSDILSQLDDLRFEVEGVAGGYATSLTVGYLNRYDGWEVQAAVAAFAARHPGIEINAVGGSHDELYRMVVSGEADLVFNDRRRELSGDFVNLHLMTGFGYVEISEIDPLSGRDAVSVRDLKGRCAILIAAPEMAEVERTYYRDHLNFDCEFRFVGSREEGRMLVAGNHGFMPIEMRQSEGASGAIVKRIPLVDAMGKQASQSYYAFWLKSRTSPLVEEFAEILEGLFLDQMIFATKSIKRKITPT</sequence>
<dbReference type="Proteomes" id="UP001349994">
    <property type="component" value="Unassembled WGS sequence"/>
</dbReference>
<organism evidence="6 7">
    <name type="scientific">Adlercreutzia wanghongyangiae</name>
    <dbReference type="NCBI Taxonomy" id="3111451"/>
    <lineage>
        <taxon>Bacteria</taxon>
        <taxon>Bacillati</taxon>
        <taxon>Actinomycetota</taxon>
        <taxon>Coriobacteriia</taxon>
        <taxon>Eggerthellales</taxon>
        <taxon>Eggerthellaceae</taxon>
        <taxon>Adlercreutzia</taxon>
    </lineage>
</organism>
<dbReference type="InterPro" id="IPR036390">
    <property type="entry name" value="WH_DNA-bd_sf"/>
</dbReference>
<dbReference type="PANTHER" id="PTHR30346">
    <property type="entry name" value="TRANSCRIPTIONAL DUAL REGULATOR HCAR-RELATED"/>
    <property type="match status" value="1"/>
</dbReference>
<protein>
    <submittedName>
        <fullName evidence="6">LysR family transcriptional regulator</fullName>
    </submittedName>
</protein>
<dbReference type="InterPro" id="IPR005119">
    <property type="entry name" value="LysR_subst-bd"/>
</dbReference>